<feature type="transmembrane region" description="Helical" evidence="8">
    <location>
        <begin position="332"/>
        <end position="351"/>
    </location>
</feature>
<evidence type="ECO:0000256" key="2">
    <source>
        <dbReference type="ARBA" id="ARBA00022448"/>
    </source>
</evidence>
<feature type="transmembrane region" description="Helical" evidence="8">
    <location>
        <begin position="149"/>
        <end position="171"/>
    </location>
</feature>
<dbReference type="PANTHER" id="PTHR43791:SF36">
    <property type="entry name" value="TRANSPORTER, PUTATIVE (AFU_ORTHOLOGUE AFUA_6G08340)-RELATED"/>
    <property type="match status" value="1"/>
</dbReference>
<feature type="transmembrane region" description="Helical" evidence="8">
    <location>
        <begin position="15"/>
        <end position="33"/>
    </location>
</feature>
<reference evidence="10 11" key="1">
    <citation type="submission" date="2022-09" db="EMBL/GenBank/DDBJ databases">
        <authorList>
            <person name="Palmer J.M."/>
        </authorList>
    </citation>
    <scope>NUCLEOTIDE SEQUENCE [LARGE SCALE GENOMIC DNA]</scope>
    <source>
        <strain evidence="10 11">DSM 7382</strain>
    </source>
</reference>
<dbReference type="Proteomes" id="UP001385951">
    <property type="component" value="Unassembled WGS sequence"/>
</dbReference>
<evidence type="ECO:0000259" key="9">
    <source>
        <dbReference type="PROSITE" id="PS50850"/>
    </source>
</evidence>
<evidence type="ECO:0000313" key="10">
    <source>
        <dbReference type="EMBL" id="KAK7694017.1"/>
    </source>
</evidence>
<evidence type="ECO:0000256" key="3">
    <source>
        <dbReference type="ARBA" id="ARBA00022692"/>
    </source>
</evidence>
<feature type="compositionally biased region" description="Polar residues" evidence="7">
    <location>
        <begin position="478"/>
        <end position="494"/>
    </location>
</feature>
<feature type="region of interest" description="Disordered" evidence="7">
    <location>
        <begin position="459"/>
        <end position="494"/>
    </location>
</feature>
<evidence type="ECO:0000256" key="1">
    <source>
        <dbReference type="ARBA" id="ARBA00004141"/>
    </source>
</evidence>
<dbReference type="GO" id="GO:0022857">
    <property type="term" value="F:transmembrane transporter activity"/>
    <property type="evidence" value="ECO:0007669"/>
    <property type="project" value="InterPro"/>
</dbReference>
<evidence type="ECO:0000256" key="8">
    <source>
        <dbReference type="SAM" id="Phobius"/>
    </source>
</evidence>
<dbReference type="FunFam" id="1.20.1250.20:FF:000065">
    <property type="entry name" value="Putative MFS pantothenate transporter"/>
    <property type="match status" value="1"/>
</dbReference>
<evidence type="ECO:0000256" key="4">
    <source>
        <dbReference type="ARBA" id="ARBA00022989"/>
    </source>
</evidence>
<keyword evidence="5 8" id="KW-0472">Membrane</keyword>
<dbReference type="PROSITE" id="PS50850">
    <property type="entry name" value="MFS"/>
    <property type="match status" value="1"/>
</dbReference>
<evidence type="ECO:0000313" key="11">
    <source>
        <dbReference type="Proteomes" id="UP001385951"/>
    </source>
</evidence>
<protein>
    <recommendedName>
        <fullName evidence="9">Major facilitator superfamily (MFS) profile domain-containing protein</fullName>
    </recommendedName>
</protein>
<feature type="transmembrane region" description="Helical" evidence="8">
    <location>
        <begin position="250"/>
        <end position="270"/>
    </location>
</feature>
<dbReference type="GO" id="GO:0016020">
    <property type="term" value="C:membrane"/>
    <property type="evidence" value="ECO:0007669"/>
    <property type="project" value="UniProtKB-SubCell"/>
</dbReference>
<evidence type="ECO:0000256" key="6">
    <source>
        <dbReference type="ARBA" id="ARBA00037968"/>
    </source>
</evidence>
<dbReference type="Pfam" id="PF07690">
    <property type="entry name" value="MFS_1"/>
    <property type="match status" value="1"/>
</dbReference>
<dbReference type="InterPro" id="IPR036259">
    <property type="entry name" value="MFS_trans_sf"/>
</dbReference>
<dbReference type="PANTHER" id="PTHR43791">
    <property type="entry name" value="PERMEASE-RELATED"/>
    <property type="match status" value="1"/>
</dbReference>
<keyword evidence="4 8" id="KW-1133">Transmembrane helix</keyword>
<name>A0AAW0GVA5_9APHY</name>
<keyword evidence="11" id="KW-1185">Reference proteome</keyword>
<dbReference type="Gene3D" id="1.20.1250.20">
    <property type="entry name" value="MFS general substrate transporter like domains"/>
    <property type="match status" value="1"/>
</dbReference>
<feature type="transmembrane region" description="Helical" evidence="8">
    <location>
        <begin position="114"/>
        <end position="137"/>
    </location>
</feature>
<keyword evidence="2" id="KW-0813">Transport</keyword>
<feature type="transmembrane region" description="Helical" evidence="8">
    <location>
        <begin position="388"/>
        <end position="410"/>
    </location>
</feature>
<feature type="transmembrane region" description="Helical" evidence="8">
    <location>
        <begin position="89"/>
        <end position="108"/>
    </location>
</feature>
<dbReference type="EMBL" id="JASBNA010000003">
    <property type="protein sequence ID" value="KAK7694017.1"/>
    <property type="molecule type" value="Genomic_DNA"/>
</dbReference>
<evidence type="ECO:0000256" key="5">
    <source>
        <dbReference type="ARBA" id="ARBA00023136"/>
    </source>
</evidence>
<accession>A0AAW0GVA5</accession>
<feature type="domain" description="Major facilitator superfamily (MFS) profile" evidence="9">
    <location>
        <begin position="23"/>
        <end position="447"/>
    </location>
</feature>
<dbReference type="InterPro" id="IPR020846">
    <property type="entry name" value="MFS_dom"/>
</dbReference>
<comment type="subcellular location">
    <subcellularLocation>
        <location evidence="1">Membrane</location>
        <topology evidence="1">Multi-pass membrane protein</topology>
    </subcellularLocation>
</comment>
<proteinExistence type="inferred from homology"/>
<gene>
    <name evidence="10" type="ORF">QCA50_003593</name>
</gene>
<organism evidence="10 11">
    <name type="scientific">Cerrena zonata</name>
    <dbReference type="NCBI Taxonomy" id="2478898"/>
    <lineage>
        <taxon>Eukaryota</taxon>
        <taxon>Fungi</taxon>
        <taxon>Dikarya</taxon>
        <taxon>Basidiomycota</taxon>
        <taxon>Agaricomycotina</taxon>
        <taxon>Agaricomycetes</taxon>
        <taxon>Polyporales</taxon>
        <taxon>Cerrenaceae</taxon>
        <taxon>Cerrena</taxon>
    </lineage>
</organism>
<sequence length="494" mass="55452">MTSKLQRYLSPERRLVLKLDIFMLVWAFITGLTKDMDQSNTTQAYVSGMKEALSLNGNELVEFTTFYSIGYALAIVPSQLLLTKIRPSIWLPFCEVLWGVFTLATYAAPNAKVIFALRFLTGLAEASAWPGLVTLLLNWYTPSEVGKRVAIFGVSGVAGNMFLGILQAALYKNLNGHHGLEGWQWLFIVTGIITVVWGIIGVVAIPDSPVNSRVFYLSKEEKTLAEERMERAGRTIARHITLKDLKRKTLATYAHPITWLFSIAYLQFAWSQRANSYFLLFLKGLKNADGTQRYTTYTVNLLPLGGYAISIVANIGFNALSDWKQWRWQLSIFVAAIQVVALIPLVVWPSGYKVQFAFYYFTYATAAWGYCLVSWISDIYRREPEARAITIGTVVTLVYVGHATIPLRVWRVSDSPKYPIGFPLSLAFAVGSIIAIAALQYYVHRHRNILDKPFLGGWSEPGVNEKNDLESKRESTKSVDSSSTDLVKETSSSR</sequence>
<keyword evidence="3 8" id="KW-0812">Transmembrane</keyword>
<comment type="caution">
    <text evidence="10">The sequence shown here is derived from an EMBL/GenBank/DDBJ whole genome shotgun (WGS) entry which is preliminary data.</text>
</comment>
<feature type="transmembrane region" description="Helical" evidence="8">
    <location>
        <begin position="183"/>
        <end position="205"/>
    </location>
</feature>
<feature type="transmembrane region" description="Helical" evidence="8">
    <location>
        <begin position="357"/>
        <end position="376"/>
    </location>
</feature>
<feature type="compositionally biased region" description="Basic and acidic residues" evidence="7">
    <location>
        <begin position="463"/>
        <end position="477"/>
    </location>
</feature>
<feature type="transmembrane region" description="Helical" evidence="8">
    <location>
        <begin position="422"/>
        <end position="443"/>
    </location>
</feature>
<evidence type="ECO:0000256" key="7">
    <source>
        <dbReference type="SAM" id="MobiDB-lite"/>
    </source>
</evidence>
<feature type="transmembrane region" description="Helical" evidence="8">
    <location>
        <begin position="63"/>
        <end position="82"/>
    </location>
</feature>
<feature type="transmembrane region" description="Helical" evidence="8">
    <location>
        <begin position="301"/>
        <end position="320"/>
    </location>
</feature>
<dbReference type="AlphaFoldDB" id="A0AAW0GVA5"/>
<dbReference type="InterPro" id="IPR011701">
    <property type="entry name" value="MFS"/>
</dbReference>
<comment type="similarity">
    <text evidence="6">Belongs to the major facilitator superfamily. Allantoate permease family.</text>
</comment>
<dbReference type="SUPFAM" id="SSF103473">
    <property type="entry name" value="MFS general substrate transporter"/>
    <property type="match status" value="1"/>
</dbReference>